<evidence type="ECO:0000313" key="7">
    <source>
        <dbReference type="EMBL" id="SHE27183.1"/>
    </source>
</evidence>
<dbReference type="InterPro" id="IPR007624">
    <property type="entry name" value="RNA_pol_sigma70_r3"/>
</dbReference>
<dbReference type="InterPro" id="IPR007627">
    <property type="entry name" value="RNA_pol_sigma70_r2"/>
</dbReference>
<dbReference type="Pfam" id="PF04545">
    <property type="entry name" value="Sigma70_r4"/>
    <property type="match status" value="1"/>
</dbReference>
<accession>A0A1M4S4Q2</accession>
<proteinExistence type="predicted"/>
<keyword evidence="2" id="KW-0731">Sigma factor</keyword>
<gene>
    <name evidence="7" type="ORF">SAMN02745225_00034</name>
</gene>
<feature type="domain" description="RNA polymerase sigma-70" evidence="6">
    <location>
        <begin position="127"/>
        <end position="140"/>
    </location>
</feature>
<dbReference type="Gene3D" id="1.10.10.10">
    <property type="entry name" value="Winged helix-like DNA-binding domain superfamily/Winged helix DNA-binding domain"/>
    <property type="match status" value="2"/>
</dbReference>
<protein>
    <submittedName>
        <fullName evidence="7">RNA polymerase primary sigma factor</fullName>
    </submittedName>
</protein>
<dbReference type="PROSITE" id="PS00715">
    <property type="entry name" value="SIGMA70_1"/>
    <property type="match status" value="1"/>
</dbReference>
<sequence>MEVLDHICVILVRHVLEEDGEKVMASRKSSEEKKMIKEATETKTRRRKSQTDLETALASVGLGADSVRLFLDDLAKHPLPSASEQVELAKRVREGDEAAKAEMVAANLRLVVHWARRYQDRGVELSDLIQEGTFGLIRAVEKFDWRRGFKFSTYATWWVRQSLQRAVHNHGQAIRLPMEAAERSRRVDNVTRELASDLGRAPSEEEIAEASNLSYSQLSDVRHAARVVASLDQAVGPEGETSLGDLVVGSDTNFEDTVDEGLAREQLRRAVEELDPLERAVVTLRFGLNGDRPASLEATARMLGIGPRRARRLEASALDRLADHPGLKAPAA</sequence>
<evidence type="ECO:0000256" key="4">
    <source>
        <dbReference type="ARBA" id="ARBA00023163"/>
    </source>
</evidence>
<reference evidence="8" key="1">
    <citation type="submission" date="2016-11" db="EMBL/GenBank/DDBJ databases">
        <authorList>
            <person name="Varghese N."/>
            <person name="Submissions S."/>
        </authorList>
    </citation>
    <scope>NUCLEOTIDE SEQUENCE [LARGE SCALE GENOMIC DNA]</scope>
    <source>
        <strain evidence="8">DSM 19514</strain>
    </source>
</reference>
<dbReference type="SUPFAM" id="SSF88946">
    <property type="entry name" value="Sigma2 domain of RNA polymerase sigma factors"/>
    <property type="match status" value="1"/>
</dbReference>
<keyword evidence="3" id="KW-0238">DNA-binding</keyword>
<evidence type="ECO:0000313" key="8">
    <source>
        <dbReference type="Proteomes" id="UP000184295"/>
    </source>
</evidence>
<evidence type="ECO:0000256" key="5">
    <source>
        <dbReference type="SAM" id="MobiDB-lite"/>
    </source>
</evidence>
<dbReference type="GO" id="GO:0016987">
    <property type="term" value="F:sigma factor activity"/>
    <property type="evidence" value="ECO:0007669"/>
    <property type="project" value="UniProtKB-KW"/>
</dbReference>
<dbReference type="InterPro" id="IPR014284">
    <property type="entry name" value="RNA_pol_sigma-70_dom"/>
</dbReference>
<evidence type="ECO:0000259" key="6">
    <source>
        <dbReference type="PROSITE" id="PS00715"/>
    </source>
</evidence>
<dbReference type="STRING" id="1121881.SAMN02745225_00034"/>
<dbReference type="Proteomes" id="UP000184295">
    <property type="component" value="Unassembled WGS sequence"/>
</dbReference>
<dbReference type="Pfam" id="PF04539">
    <property type="entry name" value="Sigma70_r3"/>
    <property type="match status" value="1"/>
</dbReference>
<keyword evidence="1" id="KW-0805">Transcription regulation</keyword>
<evidence type="ECO:0000256" key="2">
    <source>
        <dbReference type="ARBA" id="ARBA00023082"/>
    </source>
</evidence>
<dbReference type="GO" id="GO:0006352">
    <property type="term" value="P:DNA-templated transcription initiation"/>
    <property type="evidence" value="ECO:0007669"/>
    <property type="project" value="InterPro"/>
</dbReference>
<dbReference type="InterPro" id="IPR050239">
    <property type="entry name" value="Sigma-70_RNA_pol_init_factors"/>
</dbReference>
<dbReference type="Pfam" id="PF04542">
    <property type="entry name" value="Sigma70_r2"/>
    <property type="match status" value="1"/>
</dbReference>
<name>A0A1M4S4Q2_9ACTN</name>
<feature type="region of interest" description="Disordered" evidence="5">
    <location>
        <begin position="24"/>
        <end position="50"/>
    </location>
</feature>
<feature type="compositionally biased region" description="Basic and acidic residues" evidence="5">
    <location>
        <begin position="24"/>
        <end position="43"/>
    </location>
</feature>
<dbReference type="AlphaFoldDB" id="A0A1M4S4Q2"/>
<dbReference type="NCBIfam" id="TIGR02937">
    <property type="entry name" value="sigma70-ECF"/>
    <property type="match status" value="1"/>
</dbReference>
<dbReference type="Pfam" id="PF00140">
    <property type="entry name" value="Sigma70_r1_2"/>
    <property type="match status" value="1"/>
</dbReference>
<evidence type="ECO:0000256" key="1">
    <source>
        <dbReference type="ARBA" id="ARBA00023015"/>
    </source>
</evidence>
<dbReference type="InterPro" id="IPR036388">
    <property type="entry name" value="WH-like_DNA-bd_sf"/>
</dbReference>
<evidence type="ECO:0000256" key="3">
    <source>
        <dbReference type="ARBA" id="ARBA00023125"/>
    </source>
</evidence>
<dbReference type="PRINTS" id="PR00046">
    <property type="entry name" value="SIGMA70FCT"/>
</dbReference>
<dbReference type="GO" id="GO:0003677">
    <property type="term" value="F:DNA binding"/>
    <property type="evidence" value="ECO:0007669"/>
    <property type="project" value="UniProtKB-KW"/>
</dbReference>
<dbReference type="EMBL" id="FQUL01000001">
    <property type="protein sequence ID" value="SHE27183.1"/>
    <property type="molecule type" value="Genomic_DNA"/>
</dbReference>
<dbReference type="SUPFAM" id="SSF88659">
    <property type="entry name" value="Sigma3 and sigma4 domains of RNA polymerase sigma factors"/>
    <property type="match status" value="2"/>
</dbReference>
<organism evidence="7 8">
    <name type="scientific">Ferrithrix thermotolerans DSM 19514</name>
    <dbReference type="NCBI Taxonomy" id="1121881"/>
    <lineage>
        <taxon>Bacteria</taxon>
        <taxon>Bacillati</taxon>
        <taxon>Actinomycetota</taxon>
        <taxon>Acidimicrobiia</taxon>
        <taxon>Acidimicrobiales</taxon>
        <taxon>Acidimicrobiaceae</taxon>
        <taxon>Ferrithrix</taxon>
    </lineage>
</organism>
<dbReference type="PANTHER" id="PTHR30603">
    <property type="entry name" value="RNA POLYMERASE SIGMA FACTOR RPO"/>
    <property type="match status" value="1"/>
</dbReference>
<dbReference type="PANTHER" id="PTHR30603:SF47">
    <property type="entry name" value="RNA POLYMERASE SIGMA FACTOR SIGD, CHLOROPLASTIC"/>
    <property type="match status" value="1"/>
</dbReference>
<dbReference type="InterPro" id="IPR000943">
    <property type="entry name" value="RNA_pol_sigma70"/>
</dbReference>
<dbReference type="InterPro" id="IPR007630">
    <property type="entry name" value="RNA_pol_sigma70_r4"/>
</dbReference>
<dbReference type="InterPro" id="IPR013325">
    <property type="entry name" value="RNA_pol_sigma_r2"/>
</dbReference>
<dbReference type="Gene3D" id="1.10.601.10">
    <property type="entry name" value="RNA Polymerase Primary Sigma Factor"/>
    <property type="match status" value="1"/>
</dbReference>
<dbReference type="InterPro" id="IPR013324">
    <property type="entry name" value="RNA_pol_sigma_r3/r4-like"/>
</dbReference>
<keyword evidence="4" id="KW-0804">Transcription</keyword>
<keyword evidence="8" id="KW-1185">Reference proteome</keyword>
<dbReference type="InterPro" id="IPR009042">
    <property type="entry name" value="RNA_pol_sigma70_r1_2"/>
</dbReference>